<evidence type="ECO:0000313" key="2">
    <source>
        <dbReference type="Proteomes" id="UP000886998"/>
    </source>
</evidence>
<protein>
    <submittedName>
        <fullName evidence="1">Uncharacterized protein</fullName>
    </submittedName>
</protein>
<dbReference type="Proteomes" id="UP000886998">
    <property type="component" value="Unassembled WGS sequence"/>
</dbReference>
<evidence type="ECO:0000313" key="1">
    <source>
        <dbReference type="EMBL" id="GFY47877.1"/>
    </source>
</evidence>
<name>A0A8X6X812_9ARAC</name>
<keyword evidence="2" id="KW-1185">Reference proteome</keyword>
<reference evidence="1" key="1">
    <citation type="submission" date="2020-08" db="EMBL/GenBank/DDBJ databases">
        <title>Multicomponent nature underlies the extraordinary mechanical properties of spider dragline silk.</title>
        <authorList>
            <person name="Kono N."/>
            <person name="Nakamura H."/>
            <person name="Mori M."/>
            <person name="Yoshida Y."/>
            <person name="Ohtoshi R."/>
            <person name="Malay A.D."/>
            <person name="Moran D.A.P."/>
            <person name="Tomita M."/>
            <person name="Numata K."/>
            <person name="Arakawa K."/>
        </authorList>
    </citation>
    <scope>NUCLEOTIDE SEQUENCE</scope>
</reference>
<proteinExistence type="predicted"/>
<sequence>MGRFQEPVGRPGCFRHRDVQRCTWAQLEWVPEWRASGFGARAHFRIVQSGDAAHRTMRAKPEAGRICMAGLGRMRDRTSGRICEHFTGLEYAYGKNSLRH</sequence>
<organism evidence="1 2">
    <name type="scientific">Trichonephila inaurata madagascariensis</name>
    <dbReference type="NCBI Taxonomy" id="2747483"/>
    <lineage>
        <taxon>Eukaryota</taxon>
        <taxon>Metazoa</taxon>
        <taxon>Ecdysozoa</taxon>
        <taxon>Arthropoda</taxon>
        <taxon>Chelicerata</taxon>
        <taxon>Arachnida</taxon>
        <taxon>Araneae</taxon>
        <taxon>Araneomorphae</taxon>
        <taxon>Entelegynae</taxon>
        <taxon>Araneoidea</taxon>
        <taxon>Nephilidae</taxon>
        <taxon>Trichonephila</taxon>
        <taxon>Trichonephila inaurata</taxon>
    </lineage>
</organism>
<accession>A0A8X6X812</accession>
<comment type="caution">
    <text evidence="1">The sequence shown here is derived from an EMBL/GenBank/DDBJ whole genome shotgun (WGS) entry which is preliminary data.</text>
</comment>
<gene>
    <name evidence="1" type="ORF">TNIN_336241</name>
</gene>
<dbReference type="EMBL" id="BMAV01006168">
    <property type="protein sequence ID" value="GFY47877.1"/>
    <property type="molecule type" value="Genomic_DNA"/>
</dbReference>
<dbReference type="AlphaFoldDB" id="A0A8X6X812"/>